<protein>
    <submittedName>
        <fullName evidence="2">Uncharacterized protein</fullName>
    </submittedName>
</protein>
<dbReference type="Proteomes" id="UP000677228">
    <property type="component" value="Unassembled WGS sequence"/>
</dbReference>
<evidence type="ECO:0000313" key="3">
    <source>
        <dbReference type="EMBL" id="CAF3885310.1"/>
    </source>
</evidence>
<name>A0A8S2E2D9_9BILA</name>
<dbReference type="Proteomes" id="UP000682733">
    <property type="component" value="Unassembled WGS sequence"/>
</dbReference>
<dbReference type="AlphaFoldDB" id="A0A8S2E2D9"/>
<comment type="caution">
    <text evidence="2">The sequence shown here is derived from an EMBL/GenBank/DDBJ whole genome shotgun (WGS) entry which is preliminary data.</text>
</comment>
<sequence>MQKINSRPLLTQKQLKLALEAEKGVNDARKEHLCNVVRGDANNKSVSNYGILVTFSNCSVILGFDELARSESMRRVVRHLLRILKNGELPNLGMYDTACMLKLFISNWFNTKYLKKSKRTIFLSRMKLVIDRFHEENHKRDMCKTVMRADHPSHNGAFKNIDSQVAERMFSYLTNFSHCVRGYSYPKSPAFFMILFHLKNCRTTNINPNAQRIGLRVLPKNSQNNVAYVSQRSSRPLITFTTTTTKLATKTIKSPFISVALTPSINTNRSKAYLFATLCLDPSFTSDLSGTSSIHTFITGFTRRLLNRTVVQSASTSTETNIDSGNLLRSIKRKRDDKSGTTQTKKKFKK</sequence>
<dbReference type="EMBL" id="CAJNOK010010415">
    <property type="protein sequence ID" value="CAF1115217.1"/>
    <property type="molecule type" value="Genomic_DNA"/>
</dbReference>
<organism evidence="2 4">
    <name type="scientific">Didymodactylos carnosus</name>
    <dbReference type="NCBI Taxonomy" id="1234261"/>
    <lineage>
        <taxon>Eukaryota</taxon>
        <taxon>Metazoa</taxon>
        <taxon>Spiralia</taxon>
        <taxon>Gnathifera</taxon>
        <taxon>Rotifera</taxon>
        <taxon>Eurotatoria</taxon>
        <taxon>Bdelloidea</taxon>
        <taxon>Philodinida</taxon>
        <taxon>Philodinidae</taxon>
        <taxon>Didymodactylos</taxon>
    </lineage>
</organism>
<evidence type="ECO:0000256" key="1">
    <source>
        <dbReference type="SAM" id="MobiDB-lite"/>
    </source>
</evidence>
<feature type="region of interest" description="Disordered" evidence="1">
    <location>
        <begin position="331"/>
        <end position="350"/>
    </location>
</feature>
<gene>
    <name evidence="2" type="ORF">OVA965_LOCUS19925</name>
    <name evidence="3" type="ORF">TMI583_LOCUS20146</name>
</gene>
<proteinExistence type="predicted"/>
<evidence type="ECO:0000313" key="4">
    <source>
        <dbReference type="Proteomes" id="UP000677228"/>
    </source>
</evidence>
<reference evidence="2" key="1">
    <citation type="submission" date="2021-02" db="EMBL/GenBank/DDBJ databases">
        <authorList>
            <person name="Nowell W R."/>
        </authorList>
    </citation>
    <scope>NUCLEOTIDE SEQUENCE</scope>
</reference>
<accession>A0A8S2E2D9</accession>
<dbReference type="EMBL" id="CAJOBA010014807">
    <property type="protein sequence ID" value="CAF3885310.1"/>
    <property type="molecule type" value="Genomic_DNA"/>
</dbReference>
<evidence type="ECO:0000313" key="2">
    <source>
        <dbReference type="EMBL" id="CAF1115217.1"/>
    </source>
</evidence>